<dbReference type="CDD" id="cd01447">
    <property type="entry name" value="Polysulfide_ST"/>
    <property type="match status" value="1"/>
</dbReference>
<dbReference type="AlphaFoldDB" id="A0A966HKB7"/>
<dbReference type="Gene3D" id="3.40.250.10">
    <property type="entry name" value="Rhodanese-like domain"/>
    <property type="match status" value="1"/>
</dbReference>
<dbReference type="InterPro" id="IPR036873">
    <property type="entry name" value="Rhodanese-like_dom_sf"/>
</dbReference>
<dbReference type="SUPFAM" id="SSF52833">
    <property type="entry name" value="Thioredoxin-like"/>
    <property type="match status" value="1"/>
</dbReference>
<sequence length="228" mass="26395">MKKIDFYFDFGSPYSYLAHTQIKKFEKETGEKVNYMPTLVGGLHKLAGITAPAFIPLKAKYLIKDCKLWADKYKVKYQFNRYFPIKTLNLMRAALVAEKDNFFRSFVDKVLKDIETLTPEEAKSRIEKENAILIDIRDVRELWREGTIENCKHIPRGMLEFWVDPESPYSKNEIPVDKNLILFCAQGMRSALATRSLKEMGFPKVSHVRGGFGALKEKGFKVVEVKKK</sequence>
<organism evidence="2 3">
    <name type="scientific">Candidatus Fonsibacter lacus</name>
    <dbReference type="NCBI Taxonomy" id="2576439"/>
    <lineage>
        <taxon>Bacteria</taxon>
        <taxon>Pseudomonadati</taxon>
        <taxon>Pseudomonadota</taxon>
        <taxon>Alphaproteobacteria</taxon>
        <taxon>Candidatus Pelagibacterales</taxon>
        <taxon>Candidatus Pelagibacterales incertae sedis</taxon>
        <taxon>Candidatus Fonsibacter</taxon>
    </lineage>
</organism>
<dbReference type="Proteomes" id="UP000699985">
    <property type="component" value="Unassembled WGS sequence"/>
</dbReference>
<proteinExistence type="predicted"/>
<dbReference type="InterPro" id="IPR036249">
    <property type="entry name" value="Thioredoxin-like_sf"/>
</dbReference>
<comment type="caution">
    <text evidence="2">The sequence shown here is derived from an EMBL/GenBank/DDBJ whole genome shotgun (WGS) entry which is preliminary data.</text>
</comment>
<feature type="domain" description="Rhodanese" evidence="1">
    <location>
        <begin position="127"/>
        <end position="224"/>
    </location>
</feature>
<evidence type="ECO:0000313" key="3">
    <source>
        <dbReference type="Proteomes" id="UP000699985"/>
    </source>
</evidence>
<evidence type="ECO:0000259" key="1">
    <source>
        <dbReference type="PROSITE" id="PS50206"/>
    </source>
</evidence>
<dbReference type="Gene3D" id="3.40.30.10">
    <property type="entry name" value="Glutaredoxin"/>
    <property type="match status" value="1"/>
</dbReference>
<dbReference type="PANTHER" id="PTHR42943">
    <property type="entry name" value="GLUTATHIONE S-TRANSFERASE KAPPA"/>
    <property type="match status" value="1"/>
</dbReference>
<dbReference type="InterPro" id="IPR001763">
    <property type="entry name" value="Rhodanese-like_dom"/>
</dbReference>
<dbReference type="GO" id="GO:0004602">
    <property type="term" value="F:glutathione peroxidase activity"/>
    <property type="evidence" value="ECO:0007669"/>
    <property type="project" value="TreeGrafter"/>
</dbReference>
<dbReference type="GO" id="GO:0006749">
    <property type="term" value="P:glutathione metabolic process"/>
    <property type="evidence" value="ECO:0007669"/>
    <property type="project" value="TreeGrafter"/>
</dbReference>
<gene>
    <name evidence="2" type="ORF">EBX29_03485</name>
</gene>
<evidence type="ECO:0000313" key="2">
    <source>
        <dbReference type="EMBL" id="NCU50813.1"/>
    </source>
</evidence>
<dbReference type="PROSITE" id="PS50206">
    <property type="entry name" value="RHODANESE_3"/>
    <property type="match status" value="1"/>
</dbReference>
<protein>
    <recommendedName>
        <fullName evidence="1">Rhodanese domain-containing protein</fullName>
    </recommendedName>
</protein>
<dbReference type="Pfam" id="PF00581">
    <property type="entry name" value="Rhodanese"/>
    <property type="match status" value="1"/>
</dbReference>
<reference evidence="2" key="1">
    <citation type="submission" date="2018-10" db="EMBL/GenBank/DDBJ databases">
        <title>Iterative Subtractive Binning of Freshwater Chronoseries Metagenomes Recovers Nearly Complete Genomes from over Four Hundred Novel Species.</title>
        <authorList>
            <person name="Rodriguez-R L.M."/>
            <person name="Tsementzi D."/>
            <person name="Luo C."/>
            <person name="Konstantinidis K.T."/>
        </authorList>
    </citation>
    <scope>NUCLEOTIDE SEQUENCE</scope>
    <source>
        <strain evidence="2">WB8_1A_003</strain>
    </source>
</reference>
<dbReference type="PANTHER" id="PTHR42943:SF2">
    <property type="entry name" value="GLUTATHIONE S-TRANSFERASE KAPPA 1"/>
    <property type="match status" value="1"/>
</dbReference>
<dbReference type="EMBL" id="RGMI01000178">
    <property type="protein sequence ID" value="NCU50813.1"/>
    <property type="molecule type" value="Genomic_DNA"/>
</dbReference>
<name>A0A966HKB7_9PROT</name>
<dbReference type="SUPFAM" id="SSF52821">
    <property type="entry name" value="Rhodanese/Cell cycle control phosphatase"/>
    <property type="match status" value="1"/>
</dbReference>
<accession>A0A966HKB7</accession>
<dbReference type="GO" id="GO:0004364">
    <property type="term" value="F:glutathione transferase activity"/>
    <property type="evidence" value="ECO:0007669"/>
    <property type="project" value="TreeGrafter"/>
</dbReference>
<dbReference type="InterPro" id="IPR051924">
    <property type="entry name" value="GST_Kappa/NadH"/>
</dbReference>
<dbReference type="SMART" id="SM00450">
    <property type="entry name" value="RHOD"/>
    <property type="match status" value="1"/>
</dbReference>